<dbReference type="Gene3D" id="3.40.47.10">
    <property type="match status" value="1"/>
</dbReference>
<organism evidence="2 3">
    <name type="scientific">Leptotrombidium deliense</name>
    <dbReference type="NCBI Taxonomy" id="299467"/>
    <lineage>
        <taxon>Eukaryota</taxon>
        <taxon>Metazoa</taxon>
        <taxon>Ecdysozoa</taxon>
        <taxon>Arthropoda</taxon>
        <taxon>Chelicerata</taxon>
        <taxon>Arachnida</taxon>
        <taxon>Acari</taxon>
        <taxon>Acariformes</taxon>
        <taxon>Trombidiformes</taxon>
        <taxon>Prostigmata</taxon>
        <taxon>Anystina</taxon>
        <taxon>Parasitengona</taxon>
        <taxon>Trombiculoidea</taxon>
        <taxon>Trombiculidae</taxon>
        <taxon>Leptotrombidium</taxon>
    </lineage>
</organism>
<dbReference type="SUPFAM" id="SSF53901">
    <property type="entry name" value="Thiolase-like"/>
    <property type="match status" value="1"/>
</dbReference>
<feature type="domain" description="Beta-ketoacyl synthase-like N-terminal" evidence="1">
    <location>
        <begin position="5"/>
        <end position="44"/>
    </location>
</feature>
<dbReference type="OrthoDB" id="6538045at2759"/>
<dbReference type="InterPro" id="IPR014030">
    <property type="entry name" value="Ketoacyl_synth_N"/>
</dbReference>
<dbReference type="AlphaFoldDB" id="A0A443S4B6"/>
<comment type="caution">
    <text evidence="2">The sequence shown here is derived from an EMBL/GenBank/DDBJ whole genome shotgun (WGS) entry which is preliminary data.</text>
</comment>
<gene>
    <name evidence="2" type="ORF">B4U80_14899</name>
</gene>
<name>A0A443S4B6_9ACAR</name>
<dbReference type="EMBL" id="NCKV01009134">
    <property type="protein sequence ID" value="RWS22321.1"/>
    <property type="molecule type" value="Genomic_DNA"/>
</dbReference>
<evidence type="ECO:0000313" key="2">
    <source>
        <dbReference type="EMBL" id="RWS22321.1"/>
    </source>
</evidence>
<evidence type="ECO:0000259" key="1">
    <source>
        <dbReference type="Pfam" id="PF00109"/>
    </source>
</evidence>
<dbReference type="GO" id="GO:0016746">
    <property type="term" value="F:acyltransferase activity"/>
    <property type="evidence" value="ECO:0007669"/>
    <property type="project" value="InterPro"/>
</dbReference>
<sequence length="67" mass="7462">MYNDDDIVISGVSGRYPNADSIEELWNLLLSGVNLASPEKLWPTGESGFLPVPGSCYYPLTQFTYFL</sequence>
<reference evidence="2 3" key="1">
    <citation type="journal article" date="2018" name="Gigascience">
        <title>Genomes of trombidid mites reveal novel predicted allergens and laterally-transferred genes associated with secondary metabolism.</title>
        <authorList>
            <person name="Dong X."/>
            <person name="Chaisiri K."/>
            <person name="Xia D."/>
            <person name="Armstrong S.D."/>
            <person name="Fang Y."/>
            <person name="Donnelly M.J."/>
            <person name="Kadowaki T."/>
            <person name="McGarry J.W."/>
            <person name="Darby A.C."/>
            <person name="Makepeace B.L."/>
        </authorList>
    </citation>
    <scope>NUCLEOTIDE SEQUENCE [LARGE SCALE GENOMIC DNA]</scope>
    <source>
        <strain evidence="2">UoL-UT</strain>
    </source>
</reference>
<dbReference type="Proteomes" id="UP000288716">
    <property type="component" value="Unassembled WGS sequence"/>
</dbReference>
<dbReference type="VEuPathDB" id="VectorBase:LDEU009719"/>
<accession>A0A443S4B6</accession>
<dbReference type="InterPro" id="IPR016039">
    <property type="entry name" value="Thiolase-like"/>
</dbReference>
<dbReference type="Pfam" id="PF00109">
    <property type="entry name" value="ketoacyl-synt"/>
    <property type="match status" value="1"/>
</dbReference>
<keyword evidence="3" id="KW-1185">Reference proteome</keyword>
<proteinExistence type="predicted"/>
<protein>
    <recommendedName>
        <fullName evidence="1">Beta-ketoacyl synthase-like N-terminal domain-containing protein</fullName>
    </recommendedName>
</protein>
<evidence type="ECO:0000313" key="3">
    <source>
        <dbReference type="Proteomes" id="UP000288716"/>
    </source>
</evidence>